<reference evidence="1 2" key="1">
    <citation type="journal article" date="2020" name="Cell">
        <title>Large-Scale Comparative Analyses of Tick Genomes Elucidate Their Genetic Diversity and Vector Capacities.</title>
        <authorList>
            <consortium name="Tick Genome and Microbiome Consortium (TIGMIC)"/>
            <person name="Jia N."/>
            <person name="Wang J."/>
            <person name="Shi W."/>
            <person name="Du L."/>
            <person name="Sun Y."/>
            <person name="Zhan W."/>
            <person name="Jiang J.F."/>
            <person name="Wang Q."/>
            <person name="Zhang B."/>
            <person name="Ji P."/>
            <person name="Bell-Sakyi L."/>
            <person name="Cui X.M."/>
            <person name="Yuan T.T."/>
            <person name="Jiang B.G."/>
            <person name="Yang W.F."/>
            <person name="Lam T.T."/>
            <person name="Chang Q.C."/>
            <person name="Ding S.J."/>
            <person name="Wang X.J."/>
            <person name="Zhu J.G."/>
            <person name="Ruan X.D."/>
            <person name="Zhao L."/>
            <person name="Wei J.T."/>
            <person name="Ye R.Z."/>
            <person name="Que T.C."/>
            <person name="Du C.H."/>
            <person name="Zhou Y.H."/>
            <person name="Cheng J.X."/>
            <person name="Dai P.F."/>
            <person name="Guo W.B."/>
            <person name="Han X.H."/>
            <person name="Huang E.J."/>
            <person name="Li L.F."/>
            <person name="Wei W."/>
            <person name="Gao Y.C."/>
            <person name="Liu J.Z."/>
            <person name="Shao H.Z."/>
            <person name="Wang X."/>
            <person name="Wang C.C."/>
            <person name="Yang T.C."/>
            <person name="Huo Q.B."/>
            <person name="Li W."/>
            <person name="Chen H.Y."/>
            <person name="Chen S.E."/>
            <person name="Zhou L.G."/>
            <person name="Ni X.B."/>
            <person name="Tian J.H."/>
            <person name="Sheng Y."/>
            <person name="Liu T."/>
            <person name="Pan Y.S."/>
            <person name="Xia L.Y."/>
            <person name="Li J."/>
            <person name="Zhao F."/>
            <person name="Cao W.C."/>
        </authorList>
    </citation>
    <scope>NUCLEOTIDE SEQUENCE [LARGE SCALE GENOMIC DNA]</scope>
    <source>
        <strain evidence="1">HaeL-2018</strain>
    </source>
</reference>
<keyword evidence="2" id="KW-1185">Reference proteome</keyword>
<accession>A0A9J6FWL1</accession>
<name>A0A9J6FWL1_HAELO</name>
<comment type="caution">
    <text evidence="1">The sequence shown here is derived from an EMBL/GenBank/DDBJ whole genome shotgun (WGS) entry which is preliminary data.</text>
</comment>
<dbReference type="EMBL" id="JABSTR010000005">
    <property type="protein sequence ID" value="KAH9370502.1"/>
    <property type="molecule type" value="Genomic_DNA"/>
</dbReference>
<protein>
    <recommendedName>
        <fullName evidence="3">DDE-1 domain-containing protein</fullName>
    </recommendedName>
</protein>
<dbReference type="AlphaFoldDB" id="A0A9J6FWL1"/>
<evidence type="ECO:0000313" key="2">
    <source>
        <dbReference type="Proteomes" id="UP000821853"/>
    </source>
</evidence>
<gene>
    <name evidence="1" type="ORF">HPB48_020538</name>
</gene>
<evidence type="ECO:0000313" key="1">
    <source>
        <dbReference type="EMBL" id="KAH9370502.1"/>
    </source>
</evidence>
<evidence type="ECO:0008006" key="3">
    <source>
        <dbReference type="Google" id="ProtNLM"/>
    </source>
</evidence>
<proteinExistence type="predicted"/>
<dbReference type="OrthoDB" id="6486159at2759"/>
<sequence length="162" mass="18759">MNEEVYMDKAMMLEWIRVVRNRRPRRMLVLDAFHGHLTEAVKRVLCDEKMDLDIILDGVMSTLQLLDIMLNKPFKDQVWLEYQGWMSSDSPETPTSHLQRPLLENHLQPGALHLVFFARRDGAECIKECCFSNSLNSTEDDTLWEAASKKRLSSEDSGTSDE</sequence>
<dbReference type="VEuPathDB" id="VectorBase:HLOH_043353"/>
<organism evidence="1 2">
    <name type="scientific">Haemaphysalis longicornis</name>
    <name type="common">Bush tick</name>
    <dbReference type="NCBI Taxonomy" id="44386"/>
    <lineage>
        <taxon>Eukaryota</taxon>
        <taxon>Metazoa</taxon>
        <taxon>Ecdysozoa</taxon>
        <taxon>Arthropoda</taxon>
        <taxon>Chelicerata</taxon>
        <taxon>Arachnida</taxon>
        <taxon>Acari</taxon>
        <taxon>Parasitiformes</taxon>
        <taxon>Ixodida</taxon>
        <taxon>Ixodoidea</taxon>
        <taxon>Ixodidae</taxon>
        <taxon>Haemaphysalinae</taxon>
        <taxon>Haemaphysalis</taxon>
    </lineage>
</organism>
<dbReference type="Proteomes" id="UP000821853">
    <property type="component" value="Chromosome 3"/>
</dbReference>